<protein>
    <submittedName>
        <fullName evidence="9">DNA-binding NtrC family response regulator</fullName>
    </submittedName>
</protein>
<dbReference type="EMBL" id="SMBU01000049">
    <property type="protein sequence ID" value="TCU85481.1"/>
    <property type="molecule type" value="Genomic_DNA"/>
</dbReference>
<dbReference type="PROSITE" id="PS50045">
    <property type="entry name" value="SIGMA54_INTERACT_4"/>
    <property type="match status" value="1"/>
</dbReference>
<dbReference type="FunFam" id="3.40.50.300:FF:000006">
    <property type="entry name" value="DNA-binding transcriptional regulator NtrC"/>
    <property type="match status" value="1"/>
</dbReference>
<keyword evidence="10" id="KW-1185">Reference proteome</keyword>
<dbReference type="InterPro" id="IPR001789">
    <property type="entry name" value="Sig_transdc_resp-reg_receiver"/>
</dbReference>
<dbReference type="InterPro" id="IPR011006">
    <property type="entry name" value="CheY-like_superfamily"/>
</dbReference>
<dbReference type="GO" id="GO:0043565">
    <property type="term" value="F:sequence-specific DNA binding"/>
    <property type="evidence" value="ECO:0007669"/>
    <property type="project" value="InterPro"/>
</dbReference>
<dbReference type="InterPro" id="IPR003593">
    <property type="entry name" value="AAA+_ATPase"/>
</dbReference>
<dbReference type="PANTHER" id="PTHR32071:SF91">
    <property type="entry name" value="TUNGSTATE-RESPONSIVE TWO COMPONENT SIGMA54-DEPENDENT SIGNAL TRANSDUCTION SYSTEM RESPONSE REGULATOR FIS FAMILY"/>
    <property type="match status" value="1"/>
</dbReference>
<dbReference type="Gene3D" id="3.40.50.300">
    <property type="entry name" value="P-loop containing nucleotide triphosphate hydrolases"/>
    <property type="match status" value="1"/>
</dbReference>
<evidence type="ECO:0000256" key="6">
    <source>
        <dbReference type="PROSITE-ProRule" id="PRU00169"/>
    </source>
</evidence>
<dbReference type="SUPFAM" id="SSF52540">
    <property type="entry name" value="P-loop containing nucleoside triphosphate hydrolases"/>
    <property type="match status" value="1"/>
</dbReference>
<dbReference type="CDD" id="cd00009">
    <property type="entry name" value="AAA"/>
    <property type="match status" value="1"/>
</dbReference>
<evidence type="ECO:0000259" key="8">
    <source>
        <dbReference type="PROSITE" id="PS50110"/>
    </source>
</evidence>
<comment type="caution">
    <text evidence="9">The sequence shown here is derived from an EMBL/GenBank/DDBJ whole genome shotgun (WGS) entry which is preliminary data.</text>
</comment>
<evidence type="ECO:0000256" key="4">
    <source>
        <dbReference type="ARBA" id="ARBA00023125"/>
    </source>
</evidence>
<evidence type="ECO:0000256" key="3">
    <source>
        <dbReference type="ARBA" id="ARBA00023015"/>
    </source>
</evidence>
<keyword evidence="5" id="KW-0804">Transcription</keyword>
<dbReference type="SMART" id="SM00448">
    <property type="entry name" value="REC"/>
    <property type="match status" value="1"/>
</dbReference>
<accession>A0A4R3UDQ8</accession>
<dbReference type="Pfam" id="PF02954">
    <property type="entry name" value="HTH_8"/>
    <property type="match status" value="1"/>
</dbReference>
<dbReference type="Proteomes" id="UP000295110">
    <property type="component" value="Unassembled WGS sequence"/>
</dbReference>
<dbReference type="InterPro" id="IPR058031">
    <property type="entry name" value="AAA_lid_NorR"/>
</dbReference>
<dbReference type="OrthoDB" id="9761705at2"/>
<dbReference type="GO" id="GO:0005524">
    <property type="term" value="F:ATP binding"/>
    <property type="evidence" value="ECO:0007669"/>
    <property type="project" value="UniProtKB-KW"/>
</dbReference>
<dbReference type="InterPro" id="IPR027417">
    <property type="entry name" value="P-loop_NTPase"/>
</dbReference>
<keyword evidence="2" id="KW-0067">ATP-binding</keyword>
<reference evidence="9 10" key="1">
    <citation type="submission" date="2019-03" db="EMBL/GenBank/DDBJ databases">
        <title>Genomic Encyclopedia of Type Strains, Phase IV (KMG-IV): sequencing the most valuable type-strain genomes for metagenomic binning, comparative biology and taxonomic classification.</title>
        <authorList>
            <person name="Goeker M."/>
        </authorList>
    </citation>
    <scope>NUCLEOTIDE SEQUENCE [LARGE SCALE GENOMIC DNA]</scope>
    <source>
        <strain evidence="9 10">DSM 654</strain>
    </source>
</reference>
<keyword evidence="3" id="KW-0805">Transcription regulation</keyword>
<dbReference type="InterPro" id="IPR002078">
    <property type="entry name" value="Sigma_54_int"/>
</dbReference>
<dbReference type="Pfam" id="PF00158">
    <property type="entry name" value="Sigma54_activat"/>
    <property type="match status" value="1"/>
</dbReference>
<evidence type="ECO:0000256" key="1">
    <source>
        <dbReference type="ARBA" id="ARBA00022741"/>
    </source>
</evidence>
<dbReference type="Gene3D" id="1.10.8.60">
    <property type="match status" value="1"/>
</dbReference>
<name>A0A4R3UDQ8_ROSSA</name>
<dbReference type="InterPro" id="IPR025943">
    <property type="entry name" value="Sigma_54_int_dom_ATP-bd_2"/>
</dbReference>
<dbReference type="InterPro" id="IPR009057">
    <property type="entry name" value="Homeodomain-like_sf"/>
</dbReference>
<dbReference type="InterPro" id="IPR025944">
    <property type="entry name" value="Sigma_54_int_dom_CS"/>
</dbReference>
<evidence type="ECO:0000313" key="10">
    <source>
        <dbReference type="Proteomes" id="UP000295110"/>
    </source>
</evidence>
<feature type="modified residue" description="4-aspartylphosphate" evidence="6">
    <location>
        <position position="68"/>
    </location>
</feature>
<dbReference type="GO" id="GO:0000160">
    <property type="term" value="P:phosphorelay signal transduction system"/>
    <property type="evidence" value="ECO:0007669"/>
    <property type="project" value="InterPro"/>
</dbReference>
<sequence>MLTPAALLTDPVAHWPASAVLIVDDEEGMRSFLVKALAARCGQVLAADSAEAAAALVQRQRFDLIVLDITLPGQSGMDWLKALRQQGNSCEVILITAFADIDTAIEALRAGASDFILKPFRLTQLLNAVKHSLERARLARENFVLRRTLAQGQAAASAFLGDSPVMAALRRDLQRAAAAESPVLLCGESGTGKELAAEALHRGGPRAAGPFVPVHCALLPPDQAEAELFGRGGGAGSARDGLVHYAQGGTLFLDEVSELPAAAQAALLGVLAERRIRPVGSEQLAAVDLRLVAASQRDLQAEVGAGRLRADLYYRLQVIALRLPPLREHKPDIAVLLRHFIAELAPRLGVQPLRPSAREIDYLMQYGWPGNVRELRNFVERSLILGSMNLSALYPALEAPPEPPERPPTTDLQTLERQHILAVLDSVQGDKSAAARLLGISRRTLERRFAEWGLGS</sequence>
<gene>
    <name evidence="9" type="ORF">EV671_104921</name>
</gene>
<evidence type="ECO:0000256" key="5">
    <source>
        <dbReference type="ARBA" id="ARBA00023163"/>
    </source>
</evidence>
<dbReference type="AlphaFoldDB" id="A0A4R3UDQ8"/>
<dbReference type="GO" id="GO:0006355">
    <property type="term" value="P:regulation of DNA-templated transcription"/>
    <property type="evidence" value="ECO:0007669"/>
    <property type="project" value="InterPro"/>
</dbReference>
<dbReference type="RefSeq" id="WP_132576448.1">
    <property type="nucleotide sequence ID" value="NZ_CBCSGL010000069.1"/>
</dbReference>
<dbReference type="SUPFAM" id="SSF52172">
    <property type="entry name" value="CheY-like"/>
    <property type="match status" value="1"/>
</dbReference>
<dbReference type="PANTHER" id="PTHR32071">
    <property type="entry name" value="TRANSCRIPTIONAL REGULATORY PROTEIN"/>
    <property type="match status" value="1"/>
</dbReference>
<dbReference type="SMART" id="SM00382">
    <property type="entry name" value="AAA"/>
    <property type="match status" value="1"/>
</dbReference>
<dbReference type="InterPro" id="IPR002197">
    <property type="entry name" value="HTH_Fis"/>
</dbReference>
<proteinExistence type="predicted"/>
<dbReference type="PROSITE" id="PS00688">
    <property type="entry name" value="SIGMA54_INTERACT_3"/>
    <property type="match status" value="1"/>
</dbReference>
<keyword evidence="6" id="KW-0597">Phosphoprotein</keyword>
<dbReference type="PROSITE" id="PS00676">
    <property type="entry name" value="SIGMA54_INTERACT_2"/>
    <property type="match status" value="1"/>
</dbReference>
<evidence type="ECO:0000256" key="2">
    <source>
        <dbReference type="ARBA" id="ARBA00022840"/>
    </source>
</evidence>
<feature type="domain" description="Sigma-54 factor interaction" evidence="7">
    <location>
        <begin position="159"/>
        <end position="384"/>
    </location>
</feature>
<evidence type="ECO:0000313" key="9">
    <source>
        <dbReference type="EMBL" id="TCU85481.1"/>
    </source>
</evidence>
<dbReference type="Pfam" id="PF25601">
    <property type="entry name" value="AAA_lid_14"/>
    <property type="match status" value="1"/>
</dbReference>
<dbReference type="PRINTS" id="PR01590">
    <property type="entry name" value="HTHFIS"/>
</dbReference>
<organism evidence="9 10">
    <name type="scientific">Roseateles saccharophilus</name>
    <name type="common">Pseudomonas saccharophila</name>
    <dbReference type="NCBI Taxonomy" id="304"/>
    <lineage>
        <taxon>Bacteria</taxon>
        <taxon>Pseudomonadati</taxon>
        <taxon>Pseudomonadota</taxon>
        <taxon>Betaproteobacteria</taxon>
        <taxon>Burkholderiales</taxon>
        <taxon>Sphaerotilaceae</taxon>
        <taxon>Roseateles</taxon>
    </lineage>
</organism>
<feature type="domain" description="Response regulatory" evidence="8">
    <location>
        <begin position="19"/>
        <end position="133"/>
    </location>
</feature>
<keyword evidence="1" id="KW-0547">Nucleotide-binding</keyword>
<dbReference type="Gene3D" id="3.40.50.2300">
    <property type="match status" value="1"/>
</dbReference>
<evidence type="ECO:0000259" key="7">
    <source>
        <dbReference type="PROSITE" id="PS50045"/>
    </source>
</evidence>
<keyword evidence="4 9" id="KW-0238">DNA-binding</keyword>
<dbReference type="PROSITE" id="PS50110">
    <property type="entry name" value="RESPONSE_REGULATORY"/>
    <property type="match status" value="1"/>
</dbReference>
<dbReference type="SUPFAM" id="SSF46689">
    <property type="entry name" value="Homeodomain-like"/>
    <property type="match status" value="1"/>
</dbReference>
<dbReference type="Gene3D" id="1.10.10.60">
    <property type="entry name" value="Homeodomain-like"/>
    <property type="match status" value="1"/>
</dbReference>
<dbReference type="Pfam" id="PF00072">
    <property type="entry name" value="Response_reg"/>
    <property type="match status" value="1"/>
</dbReference>